<dbReference type="InterPro" id="IPR001792">
    <property type="entry name" value="Acylphosphatase-like_dom"/>
</dbReference>
<dbReference type="Pfam" id="PF00708">
    <property type="entry name" value="Acylphosphatase"/>
    <property type="match status" value="1"/>
</dbReference>
<organism evidence="9 15">
    <name type="scientific">Eisenbergiella tayi</name>
    <dbReference type="NCBI Taxonomy" id="1432052"/>
    <lineage>
        <taxon>Bacteria</taxon>
        <taxon>Bacillati</taxon>
        <taxon>Bacillota</taxon>
        <taxon>Clostridia</taxon>
        <taxon>Lachnospirales</taxon>
        <taxon>Lachnospiraceae</taxon>
        <taxon>Eisenbergiella</taxon>
    </lineage>
</organism>
<feature type="domain" description="Acylphosphatase-like" evidence="7">
    <location>
        <begin position="4"/>
        <end position="89"/>
    </location>
</feature>
<evidence type="ECO:0000256" key="5">
    <source>
        <dbReference type="PROSITE-ProRule" id="PRU00520"/>
    </source>
</evidence>
<sequence length="89" mass="10305">MEIRKHMIFSGEVQGVGFRYTAYMAARELGLTGWVANLSDGRVEMEVQGTQKEILHLVDKIKRGKWIEILSIEEEQIPLKEEEIFRIAN</sequence>
<reference evidence="10 14" key="2">
    <citation type="submission" date="2016-08" db="EMBL/GenBank/DDBJ databases">
        <title>Characterization of Isolates of Eisenbergiella tayi Derived from Blood Cultures, Using Whole Genome Sequencing.</title>
        <authorList>
            <person name="Bernier A.-M."/>
            <person name="Burdz T."/>
            <person name="Wiebe D."/>
            <person name="Bernard K."/>
        </authorList>
    </citation>
    <scope>NUCLEOTIDE SEQUENCE [LARGE SCALE GENOMIC DNA]</scope>
    <source>
        <strain evidence="10 14">NML120146</strain>
    </source>
</reference>
<comment type="caution">
    <text evidence="9">The sequence shown here is derived from an EMBL/GenBank/DDBJ whole genome shotgun (WGS) entry which is preliminary data.</text>
</comment>
<dbReference type="InterPro" id="IPR036046">
    <property type="entry name" value="Acylphosphatase-like_dom_sf"/>
</dbReference>
<keyword evidence="14" id="KW-1185">Reference proteome</keyword>
<evidence type="ECO:0000313" key="10">
    <source>
        <dbReference type="EMBL" id="ODR48145.1"/>
    </source>
</evidence>
<gene>
    <name evidence="9" type="primary">acyP</name>
    <name evidence="9" type="ORF">BEH84_02789</name>
    <name evidence="11" type="ORF">BEI59_17740</name>
    <name evidence="8" type="ORF">BEI61_03433</name>
    <name evidence="10" type="ORF">BEI63_25110</name>
</gene>
<comment type="catalytic activity">
    <reaction evidence="4 5">
        <text>an acyl phosphate + H2O = a carboxylate + phosphate + H(+)</text>
        <dbReference type="Rhea" id="RHEA:14965"/>
        <dbReference type="ChEBI" id="CHEBI:15377"/>
        <dbReference type="ChEBI" id="CHEBI:15378"/>
        <dbReference type="ChEBI" id="CHEBI:29067"/>
        <dbReference type="ChEBI" id="CHEBI:43474"/>
        <dbReference type="ChEBI" id="CHEBI:59918"/>
        <dbReference type="EC" id="3.6.1.7"/>
    </reaction>
</comment>
<dbReference type="GO" id="GO:0003998">
    <property type="term" value="F:acylphosphatase activity"/>
    <property type="evidence" value="ECO:0007669"/>
    <property type="project" value="UniProtKB-EC"/>
</dbReference>
<dbReference type="EC" id="3.6.1.7" evidence="2 5"/>
<evidence type="ECO:0000313" key="12">
    <source>
        <dbReference type="Proteomes" id="UP000094067"/>
    </source>
</evidence>
<evidence type="ECO:0000259" key="7">
    <source>
        <dbReference type="PROSITE" id="PS51160"/>
    </source>
</evidence>
<feature type="active site" evidence="5">
    <location>
        <position position="19"/>
    </location>
</feature>
<comment type="similarity">
    <text evidence="1 6">Belongs to the acylphosphatase family.</text>
</comment>
<dbReference type="PROSITE" id="PS00151">
    <property type="entry name" value="ACYLPHOSPHATASE_2"/>
    <property type="match status" value="1"/>
</dbReference>
<dbReference type="AlphaFoldDB" id="A0A1E3AU40"/>
<evidence type="ECO:0000256" key="2">
    <source>
        <dbReference type="ARBA" id="ARBA00012150"/>
    </source>
</evidence>
<evidence type="ECO:0000256" key="3">
    <source>
        <dbReference type="ARBA" id="ARBA00015991"/>
    </source>
</evidence>
<dbReference type="PATRIC" id="fig|1432052.3.peg.3083"/>
<evidence type="ECO:0000313" key="15">
    <source>
        <dbReference type="Proteomes" id="UP000095003"/>
    </source>
</evidence>
<dbReference type="InterPro" id="IPR020456">
    <property type="entry name" value="Acylphosphatase"/>
</dbReference>
<dbReference type="Proteomes" id="UP000094271">
    <property type="component" value="Unassembled WGS sequence"/>
</dbReference>
<dbReference type="RefSeq" id="WP_009253160.1">
    <property type="nucleotide sequence ID" value="NZ_CABMHK010000093.1"/>
</dbReference>
<accession>A0A1E3AU40</accession>
<dbReference type="Proteomes" id="UP000094869">
    <property type="component" value="Unassembled WGS sequence"/>
</dbReference>
<evidence type="ECO:0000256" key="4">
    <source>
        <dbReference type="ARBA" id="ARBA00047645"/>
    </source>
</evidence>
<dbReference type="EMBL" id="MCGH01000002">
    <property type="protein sequence ID" value="ODM07543.1"/>
    <property type="molecule type" value="Genomic_DNA"/>
</dbReference>
<reference evidence="11 13" key="3">
    <citation type="submission" date="2016-08" db="EMBL/GenBank/DDBJ databases">
        <authorList>
            <person name="Seilhamer J.J."/>
        </authorList>
    </citation>
    <scope>NUCLEOTIDE SEQUENCE [LARGE SCALE GENOMIC DNA]</scope>
    <source>
        <strain evidence="11 13">NML150140-1</strain>
    </source>
</reference>
<dbReference type="PANTHER" id="PTHR47268">
    <property type="entry name" value="ACYLPHOSPHATASE"/>
    <property type="match status" value="1"/>
</dbReference>
<feature type="active site" evidence="5">
    <location>
        <position position="37"/>
    </location>
</feature>
<dbReference type="PROSITE" id="PS51160">
    <property type="entry name" value="ACYLPHOSPHATASE_3"/>
    <property type="match status" value="1"/>
</dbReference>
<dbReference type="PRINTS" id="PR00112">
    <property type="entry name" value="ACYLPHPHTASE"/>
</dbReference>
<proteinExistence type="inferred from homology"/>
<keyword evidence="5 9" id="KW-0378">Hydrolase</keyword>
<dbReference type="InterPro" id="IPR017968">
    <property type="entry name" value="Acylphosphatase_CS"/>
</dbReference>
<evidence type="ECO:0000313" key="11">
    <source>
        <dbReference type="EMBL" id="ODR49328.1"/>
    </source>
</evidence>
<evidence type="ECO:0000256" key="1">
    <source>
        <dbReference type="ARBA" id="ARBA00005614"/>
    </source>
</evidence>
<evidence type="ECO:0000313" key="13">
    <source>
        <dbReference type="Proteomes" id="UP000094271"/>
    </source>
</evidence>
<dbReference type="EMBL" id="MEHA01000013">
    <property type="protein sequence ID" value="ODR49328.1"/>
    <property type="molecule type" value="Genomic_DNA"/>
</dbReference>
<dbReference type="SUPFAM" id="SSF54975">
    <property type="entry name" value="Acylphosphatase/BLUF domain-like"/>
    <property type="match status" value="1"/>
</dbReference>
<evidence type="ECO:0000313" key="14">
    <source>
        <dbReference type="Proteomes" id="UP000094869"/>
    </source>
</evidence>
<evidence type="ECO:0000256" key="6">
    <source>
        <dbReference type="RuleBase" id="RU004168"/>
    </source>
</evidence>
<protein>
    <recommendedName>
        <fullName evidence="3 5">acylphosphatase</fullName>
        <ecNumber evidence="2 5">3.6.1.7</ecNumber>
    </recommendedName>
</protein>
<reference evidence="12 15" key="1">
    <citation type="submission" date="2016-07" db="EMBL/GenBank/DDBJ databases">
        <title>Characterization of isolates of Eisenbergiella tayi derived from blood cultures, using whole genome sequencing.</title>
        <authorList>
            <person name="Burdz T."/>
            <person name="Wiebe D."/>
            <person name="Huynh C."/>
            <person name="Bernard K."/>
        </authorList>
    </citation>
    <scope>NUCLEOTIDE SEQUENCE [LARGE SCALE GENOMIC DNA]</scope>
    <source>
        <strain evidence="8 12">NML 110608</strain>
        <strain evidence="9 15">NML 120489</strain>
    </source>
</reference>
<evidence type="ECO:0000313" key="8">
    <source>
        <dbReference type="EMBL" id="ODM07543.1"/>
    </source>
</evidence>
<dbReference type="Gene3D" id="3.30.70.100">
    <property type="match status" value="1"/>
</dbReference>
<dbReference type="GeneID" id="93304499"/>
<dbReference type="EMBL" id="MCGI01000002">
    <property type="protein sequence ID" value="ODM12174.1"/>
    <property type="molecule type" value="Genomic_DNA"/>
</dbReference>
<name>A0A1E3AU40_9FIRM</name>
<dbReference type="EMBL" id="MEHD01000043">
    <property type="protein sequence ID" value="ODR48145.1"/>
    <property type="molecule type" value="Genomic_DNA"/>
</dbReference>
<dbReference type="OrthoDB" id="9808093at2"/>
<dbReference type="PANTHER" id="PTHR47268:SF4">
    <property type="entry name" value="ACYLPHOSPHATASE"/>
    <property type="match status" value="1"/>
</dbReference>
<evidence type="ECO:0000313" key="9">
    <source>
        <dbReference type="EMBL" id="ODM12174.1"/>
    </source>
</evidence>
<dbReference type="Proteomes" id="UP000094067">
    <property type="component" value="Unassembled WGS sequence"/>
</dbReference>
<dbReference type="Proteomes" id="UP000095003">
    <property type="component" value="Unassembled WGS sequence"/>
</dbReference>